<feature type="compositionally biased region" description="Polar residues" evidence="1">
    <location>
        <begin position="28"/>
        <end position="39"/>
    </location>
</feature>
<protein>
    <recommendedName>
        <fullName evidence="5">RGS domain-containing protein</fullName>
    </recommendedName>
</protein>
<feature type="region of interest" description="Disordered" evidence="1">
    <location>
        <begin position="1"/>
        <end position="42"/>
    </location>
</feature>
<proteinExistence type="predicted"/>
<dbReference type="InterPro" id="IPR036305">
    <property type="entry name" value="RGS_sf"/>
</dbReference>
<evidence type="ECO:0008006" key="5">
    <source>
        <dbReference type="Google" id="ProtNLM"/>
    </source>
</evidence>
<sequence>MVYSLGYRRPSRVSSRDSISGAEKTRSINESITSGSSGMSHGIPEPLSFDRIIAGGVCPPCTVREFMNYLKYIELSAENLQFFLWYRDYVKRFNELPETEKALSPEWTSQDVEGDNQPRPRRVSPETAAVFNGTDFANEPKVHENEKSNPFFTPPRTPNSDHKRDGSSSDSFDDTMTSTGGRVDHTERATGAFETAGLKWKPLSVQPYREEIARIISIYIADSGTRQLNLSSKERTNLLHALQNTTHPSAFHEVITTVEWSLRCQAHPNFIRWTICNGNRPRVIFARGLGVGGIVGGFIAAIIITLSSASRAWRVLSIIGFLIGISTLIAAWKGMCVVLHGMHHRHLRPWELFASDDEPTGIDMKGDSFDSLDSANSYEDEPWVAKYEKRNVVRKVFDREVWIQEPALRQIQDTIFLQAILGAFILSAVIVGIFCAFPKGNYF</sequence>
<keyword evidence="2" id="KW-0472">Membrane</keyword>
<dbReference type="PANTHER" id="PTHR39466:SF1">
    <property type="entry name" value="RGS DOMAIN-CONTAINING PROTEIN"/>
    <property type="match status" value="1"/>
</dbReference>
<evidence type="ECO:0000256" key="2">
    <source>
        <dbReference type="SAM" id="Phobius"/>
    </source>
</evidence>
<organism evidence="3 4">
    <name type="scientific">Lophiostoma macrostomum CBS 122681</name>
    <dbReference type="NCBI Taxonomy" id="1314788"/>
    <lineage>
        <taxon>Eukaryota</taxon>
        <taxon>Fungi</taxon>
        <taxon>Dikarya</taxon>
        <taxon>Ascomycota</taxon>
        <taxon>Pezizomycotina</taxon>
        <taxon>Dothideomycetes</taxon>
        <taxon>Pleosporomycetidae</taxon>
        <taxon>Pleosporales</taxon>
        <taxon>Lophiostomataceae</taxon>
        <taxon>Lophiostoma</taxon>
    </lineage>
</organism>
<reference evidence="3" key="1">
    <citation type="journal article" date="2020" name="Stud. Mycol.">
        <title>101 Dothideomycetes genomes: a test case for predicting lifestyles and emergence of pathogens.</title>
        <authorList>
            <person name="Haridas S."/>
            <person name="Albert R."/>
            <person name="Binder M."/>
            <person name="Bloem J."/>
            <person name="Labutti K."/>
            <person name="Salamov A."/>
            <person name="Andreopoulos B."/>
            <person name="Baker S."/>
            <person name="Barry K."/>
            <person name="Bills G."/>
            <person name="Bluhm B."/>
            <person name="Cannon C."/>
            <person name="Castanera R."/>
            <person name="Culley D."/>
            <person name="Daum C."/>
            <person name="Ezra D."/>
            <person name="Gonzalez J."/>
            <person name="Henrissat B."/>
            <person name="Kuo A."/>
            <person name="Liang C."/>
            <person name="Lipzen A."/>
            <person name="Lutzoni F."/>
            <person name="Magnuson J."/>
            <person name="Mondo S."/>
            <person name="Nolan M."/>
            <person name="Ohm R."/>
            <person name="Pangilinan J."/>
            <person name="Park H.-J."/>
            <person name="Ramirez L."/>
            <person name="Alfaro M."/>
            <person name="Sun H."/>
            <person name="Tritt A."/>
            <person name="Yoshinaga Y."/>
            <person name="Zwiers L.-H."/>
            <person name="Turgeon B."/>
            <person name="Goodwin S."/>
            <person name="Spatafora J."/>
            <person name="Crous P."/>
            <person name="Grigoriev I."/>
        </authorList>
    </citation>
    <scope>NUCLEOTIDE SEQUENCE</scope>
    <source>
        <strain evidence="3">CBS 122681</strain>
    </source>
</reference>
<evidence type="ECO:0000313" key="3">
    <source>
        <dbReference type="EMBL" id="KAF2648454.1"/>
    </source>
</evidence>
<accession>A0A6A6SQM0</accession>
<feature type="transmembrane region" description="Helical" evidence="2">
    <location>
        <begin position="284"/>
        <end position="306"/>
    </location>
</feature>
<dbReference type="SUPFAM" id="SSF48097">
    <property type="entry name" value="Regulator of G-protein signaling, RGS"/>
    <property type="match status" value="1"/>
</dbReference>
<feature type="compositionally biased region" description="Basic and acidic residues" evidence="1">
    <location>
        <begin position="138"/>
        <end position="147"/>
    </location>
</feature>
<evidence type="ECO:0000256" key="1">
    <source>
        <dbReference type="SAM" id="MobiDB-lite"/>
    </source>
</evidence>
<keyword evidence="2" id="KW-0812">Transmembrane</keyword>
<feature type="region of interest" description="Disordered" evidence="1">
    <location>
        <begin position="101"/>
        <end position="189"/>
    </location>
</feature>
<dbReference type="EMBL" id="MU004538">
    <property type="protein sequence ID" value="KAF2648454.1"/>
    <property type="molecule type" value="Genomic_DNA"/>
</dbReference>
<keyword evidence="2" id="KW-1133">Transmembrane helix</keyword>
<gene>
    <name evidence="3" type="ORF">K491DRAFT_722560</name>
</gene>
<name>A0A6A6SQM0_9PLEO</name>
<feature type="transmembrane region" description="Helical" evidence="2">
    <location>
        <begin position="415"/>
        <end position="437"/>
    </location>
</feature>
<dbReference type="PANTHER" id="PTHR39466">
    <property type="entry name" value="RGS DOMAIN-CONTAINING PROTEIN"/>
    <property type="match status" value="1"/>
</dbReference>
<dbReference type="Gene3D" id="1.10.167.10">
    <property type="entry name" value="Regulator of G-protein Signalling 4, domain 2"/>
    <property type="match status" value="1"/>
</dbReference>
<keyword evidence="4" id="KW-1185">Reference proteome</keyword>
<feature type="compositionally biased region" description="Low complexity" evidence="1">
    <location>
        <begin position="168"/>
        <end position="181"/>
    </location>
</feature>
<feature type="transmembrane region" description="Helical" evidence="2">
    <location>
        <begin position="313"/>
        <end position="332"/>
    </location>
</feature>
<dbReference type="InterPro" id="IPR044926">
    <property type="entry name" value="RGS_subdomain_2"/>
</dbReference>
<evidence type="ECO:0000313" key="4">
    <source>
        <dbReference type="Proteomes" id="UP000799324"/>
    </source>
</evidence>
<dbReference type="Proteomes" id="UP000799324">
    <property type="component" value="Unassembled WGS sequence"/>
</dbReference>
<dbReference type="OrthoDB" id="3232309at2759"/>
<dbReference type="AlphaFoldDB" id="A0A6A6SQM0"/>